<dbReference type="PANTHER" id="PTHR47826">
    <property type="entry name" value="OS03G0164700 PROTEIN"/>
    <property type="match status" value="1"/>
</dbReference>
<dbReference type="InterPro" id="IPR011611">
    <property type="entry name" value="PfkB_dom"/>
</dbReference>
<evidence type="ECO:0000313" key="13">
    <source>
        <dbReference type="EMBL" id="KAK9830908.1"/>
    </source>
</evidence>
<keyword evidence="7" id="KW-0676">Redox-active center</keyword>
<dbReference type="GO" id="GO:0051537">
    <property type="term" value="F:2 iron, 2 sulfur cluster binding"/>
    <property type="evidence" value="ECO:0007669"/>
    <property type="project" value="UniProtKB-KW"/>
</dbReference>
<evidence type="ECO:0000259" key="10">
    <source>
        <dbReference type="Pfam" id="PF00294"/>
    </source>
</evidence>
<keyword evidence="14" id="KW-1185">Reference proteome</keyword>
<dbReference type="Proteomes" id="UP001445335">
    <property type="component" value="Unassembled WGS sequence"/>
</dbReference>
<dbReference type="FunFam" id="3.40.30.10:FF:000005">
    <property type="entry name" value="Glutaredoxin 5"/>
    <property type="match status" value="1"/>
</dbReference>
<evidence type="ECO:0000256" key="9">
    <source>
        <dbReference type="SAM" id="MobiDB-lite"/>
    </source>
</evidence>
<comment type="caution">
    <text evidence="13">The sequence shown here is derived from an EMBL/GenBank/DDBJ whole genome shotgun (WGS) entry which is preliminary data.</text>
</comment>
<evidence type="ECO:0000256" key="2">
    <source>
        <dbReference type="ARBA" id="ARBA00022679"/>
    </source>
</evidence>
<dbReference type="GO" id="GO:0046872">
    <property type="term" value="F:metal ion binding"/>
    <property type="evidence" value="ECO:0007669"/>
    <property type="project" value="UniProtKB-KW"/>
</dbReference>
<keyword evidence="4" id="KW-0479">Metal-binding</keyword>
<dbReference type="InterPro" id="IPR023213">
    <property type="entry name" value="CAT-like_dom_sf"/>
</dbReference>
<dbReference type="Gene3D" id="3.40.30.10">
    <property type="entry name" value="Glutaredoxin"/>
    <property type="match status" value="1"/>
</dbReference>
<dbReference type="SUPFAM" id="SSF52833">
    <property type="entry name" value="Thioredoxin-like"/>
    <property type="match status" value="1"/>
</dbReference>
<comment type="similarity">
    <text evidence="1">Belongs to the glutaredoxin family. CGFS subfamily.</text>
</comment>
<reference evidence="13 14" key="1">
    <citation type="journal article" date="2024" name="Nat. Commun.">
        <title>Phylogenomics reveals the evolutionary origins of lichenization in chlorophyte algae.</title>
        <authorList>
            <person name="Puginier C."/>
            <person name="Libourel C."/>
            <person name="Otte J."/>
            <person name="Skaloud P."/>
            <person name="Haon M."/>
            <person name="Grisel S."/>
            <person name="Petersen M."/>
            <person name="Berrin J.G."/>
            <person name="Delaux P.M."/>
            <person name="Dal Grande F."/>
            <person name="Keller J."/>
        </authorList>
    </citation>
    <scope>NUCLEOTIDE SEQUENCE [LARGE SCALE GENOMIC DNA]</scope>
    <source>
        <strain evidence="13 14">SAG 245.80</strain>
    </source>
</reference>
<dbReference type="InterPro" id="IPR031641">
    <property type="entry name" value="PapA_C"/>
</dbReference>
<name>A0AAW1RBG1_9CHLO</name>
<dbReference type="Pfam" id="PF00294">
    <property type="entry name" value="PfkB"/>
    <property type="match status" value="1"/>
</dbReference>
<evidence type="ECO:0000259" key="12">
    <source>
        <dbReference type="Pfam" id="PF16911"/>
    </source>
</evidence>
<protein>
    <submittedName>
        <fullName evidence="13">Uncharacterized protein</fullName>
    </submittedName>
</protein>
<keyword evidence="5" id="KW-0408">Iron</keyword>
<feature type="domain" description="Phthiocerol/phthiodiolone dimycocerosyl transferase C-terminal" evidence="12">
    <location>
        <begin position="185"/>
        <end position="363"/>
    </location>
</feature>
<evidence type="ECO:0000256" key="8">
    <source>
        <dbReference type="ARBA" id="ARBA00023315"/>
    </source>
</evidence>
<dbReference type="Gene3D" id="3.30.559.10">
    <property type="entry name" value="Chloramphenicol acetyltransferase-like domain"/>
    <property type="match status" value="1"/>
</dbReference>
<evidence type="ECO:0000256" key="7">
    <source>
        <dbReference type="ARBA" id="ARBA00023284"/>
    </source>
</evidence>
<keyword evidence="3" id="KW-0001">2Fe-2S</keyword>
<feature type="domain" description="Carbohydrate kinase PfkB" evidence="10">
    <location>
        <begin position="569"/>
        <end position="746"/>
    </location>
</feature>
<keyword evidence="8" id="KW-0012">Acyltransferase</keyword>
<evidence type="ECO:0000256" key="3">
    <source>
        <dbReference type="ARBA" id="ARBA00022714"/>
    </source>
</evidence>
<dbReference type="NCBIfam" id="TIGR00365">
    <property type="entry name" value="Grx4 family monothiol glutaredoxin"/>
    <property type="match status" value="1"/>
</dbReference>
<dbReference type="SUPFAM" id="SSF52777">
    <property type="entry name" value="CoA-dependent acyltransferases"/>
    <property type="match status" value="2"/>
</dbReference>
<sequence length="908" mass="95032">MTVTYGFELDGFLRGDLLRRAWALVQRQFPYAATSIQTSGGAACFVHDVQLAPNVAWAPMAELPPFQEQLLRAANARRNLHQGAFAVDLISCGQRHILTGAMSHAGMDGTSGYAVMIALLRHLGALATGLDPLEAPPQPLGDVLSGLPASAPLPAPAIPERFMPQLAPLEGLPVGAPASTHALFAELSASDTAALHARCRAAGASLQGAVAAACMIATAAVQAALHPLPQTLLVQCPADVRQQVVPPVPRHAGGQGTGLLLWAQRLAPEDVLTAVAAEATESLRRERAAGAAVGFLCRLHAGATPDQAAALPPAPVPPFTVSSTCLGVTPVLAAYGALRVLQTHAMVSTPGVEPDQALQAAGSYCIAHVVQDRLLSTLTYSLPAIGHARGQALAYRLRITAISLPQQLGDVPLTCSSGDGEHMQWDVVALGNLCVDIVTELDVMPPPAEVKSEGLLRSLMQRPPAKHTWEVGGNCNFMIAAARLGLRVASVGNLGDDVYGRFLRDILQEEGVGHIEALTPGSFAEELRDTLLCFVLIGPASAHAFCSRYDFGPWPLLPGVTALPHAVLQVLRSTHSLLINGFLFDELAPAVIMAAVAEARAAGAAIFFDPGPRSWTLTQGARRAALDALLDATDVVLMTQEEAEAITGLADPEAACRALLQRRGAATQWCCVKLGSRGAVLCTRSPEATFRQHALLVDVQDTVGCGDSFAAAVVLGYTCGHPIPPVMALANAVGAATAMGQGAGRNVATTASAQPAGAVAWRSFSAQAPGEAPPVHPPQDDADTHDDFKPKFQPEPRSADIADTIRADISQHKVFVYMKGSPEAPQCGFSNQVCRILDAYGVDYGSRNVLADPDLRSGIKDFSSWPTVPQVYVGGEFIGGADILWKMHEDGQLAQALQPGTGAAKSTG</sequence>
<dbReference type="InterPro" id="IPR004480">
    <property type="entry name" value="Monothiol_GRX-rel"/>
</dbReference>
<dbReference type="InterPro" id="IPR036249">
    <property type="entry name" value="Thioredoxin-like_sf"/>
</dbReference>
<dbReference type="AlphaFoldDB" id="A0AAW1RBG1"/>
<evidence type="ECO:0000256" key="6">
    <source>
        <dbReference type="ARBA" id="ARBA00023014"/>
    </source>
</evidence>
<dbReference type="Pfam" id="PF00462">
    <property type="entry name" value="Glutaredoxin"/>
    <property type="match status" value="1"/>
</dbReference>
<accession>A0AAW1RBG1</accession>
<dbReference type="GO" id="GO:0016746">
    <property type="term" value="F:acyltransferase activity"/>
    <property type="evidence" value="ECO:0007669"/>
    <property type="project" value="UniProtKB-KW"/>
</dbReference>
<dbReference type="InterPro" id="IPR033658">
    <property type="entry name" value="GRX_PICOT-like"/>
</dbReference>
<evidence type="ECO:0000256" key="5">
    <source>
        <dbReference type="ARBA" id="ARBA00023004"/>
    </source>
</evidence>
<dbReference type="Gene3D" id="3.30.559.30">
    <property type="entry name" value="Nonribosomal peptide synthetase, condensation domain"/>
    <property type="match status" value="1"/>
</dbReference>
<dbReference type="CDD" id="cd03028">
    <property type="entry name" value="GRX_PICOT_like"/>
    <property type="match status" value="1"/>
</dbReference>
<dbReference type="PANTHER" id="PTHR47826:SF1">
    <property type="entry name" value="OS03G0164700 PROTEIN"/>
    <property type="match status" value="1"/>
</dbReference>
<evidence type="ECO:0000256" key="1">
    <source>
        <dbReference type="ARBA" id="ARBA00008983"/>
    </source>
</evidence>
<proteinExistence type="inferred from homology"/>
<dbReference type="SUPFAM" id="SSF53613">
    <property type="entry name" value="Ribokinase-like"/>
    <property type="match status" value="1"/>
</dbReference>
<dbReference type="Pfam" id="PF16911">
    <property type="entry name" value="PapA_C"/>
    <property type="match status" value="1"/>
</dbReference>
<feature type="compositionally biased region" description="Basic and acidic residues" evidence="9">
    <location>
        <begin position="785"/>
        <end position="796"/>
    </location>
</feature>
<dbReference type="InterPro" id="IPR002109">
    <property type="entry name" value="Glutaredoxin"/>
</dbReference>
<evidence type="ECO:0000259" key="11">
    <source>
        <dbReference type="Pfam" id="PF00462"/>
    </source>
</evidence>
<feature type="region of interest" description="Disordered" evidence="9">
    <location>
        <begin position="766"/>
        <end position="796"/>
    </location>
</feature>
<evidence type="ECO:0000256" key="4">
    <source>
        <dbReference type="ARBA" id="ARBA00022723"/>
    </source>
</evidence>
<gene>
    <name evidence="13" type="ORF">WJX81_003466</name>
</gene>
<keyword evidence="6" id="KW-0411">Iron-sulfur</keyword>
<feature type="domain" description="Glutaredoxin" evidence="11">
    <location>
        <begin position="814"/>
        <end position="878"/>
    </location>
</feature>
<organism evidence="13 14">
    <name type="scientific">Elliptochloris bilobata</name>
    <dbReference type="NCBI Taxonomy" id="381761"/>
    <lineage>
        <taxon>Eukaryota</taxon>
        <taxon>Viridiplantae</taxon>
        <taxon>Chlorophyta</taxon>
        <taxon>core chlorophytes</taxon>
        <taxon>Trebouxiophyceae</taxon>
        <taxon>Trebouxiophyceae incertae sedis</taxon>
        <taxon>Elliptochloris clade</taxon>
        <taxon>Elliptochloris</taxon>
    </lineage>
</organism>
<evidence type="ECO:0000313" key="14">
    <source>
        <dbReference type="Proteomes" id="UP001445335"/>
    </source>
</evidence>
<dbReference type="Gene3D" id="3.40.1190.20">
    <property type="match status" value="1"/>
</dbReference>
<keyword evidence="2" id="KW-0808">Transferase</keyword>
<dbReference type="EMBL" id="JALJOU010000049">
    <property type="protein sequence ID" value="KAK9830908.1"/>
    <property type="molecule type" value="Genomic_DNA"/>
</dbReference>
<dbReference type="PROSITE" id="PS51354">
    <property type="entry name" value="GLUTAREDOXIN_2"/>
    <property type="match status" value="1"/>
</dbReference>
<dbReference type="InterPro" id="IPR029056">
    <property type="entry name" value="Ribokinase-like"/>
</dbReference>